<feature type="compositionally biased region" description="Polar residues" evidence="1">
    <location>
        <begin position="117"/>
        <end position="126"/>
    </location>
</feature>
<dbReference type="OrthoDB" id="3262301at2759"/>
<evidence type="ECO:0000313" key="3">
    <source>
        <dbReference type="Proteomes" id="UP000719766"/>
    </source>
</evidence>
<organism evidence="2 3">
    <name type="scientific">Suillus plorans</name>
    <dbReference type="NCBI Taxonomy" id="116603"/>
    <lineage>
        <taxon>Eukaryota</taxon>
        <taxon>Fungi</taxon>
        <taxon>Dikarya</taxon>
        <taxon>Basidiomycota</taxon>
        <taxon>Agaricomycotina</taxon>
        <taxon>Agaricomycetes</taxon>
        <taxon>Agaricomycetidae</taxon>
        <taxon>Boletales</taxon>
        <taxon>Suillineae</taxon>
        <taxon>Suillaceae</taxon>
        <taxon>Suillus</taxon>
    </lineage>
</organism>
<accession>A0A9P7AG93</accession>
<dbReference type="Proteomes" id="UP000719766">
    <property type="component" value="Unassembled WGS sequence"/>
</dbReference>
<name>A0A9P7AG93_9AGAM</name>
<reference evidence="2" key="1">
    <citation type="journal article" date="2020" name="New Phytol.">
        <title>Comparative genomics reveals dynamic genome evolution in host specialist ectomycorrhizal fungi.</title>
        <authorList>
            <person name="Lofgren L.A."/>
            <person name="Nguyen N.H."/>
            <person name="Vilgalys R."/>
            <person name="Ruytinx J."/>
            <person name="Liao H.L."/>
            <person name="Branco S."/>
            <person name="Kuo A."/>
            <person name="LaButti K."/>
            <person name="Lipzen A."/>
            <person name="Andreopoulos W."/>
            <person name="Pangilinan J."/>
            <person name="Riley R."/>
            <person name="Hundley H."/>
            <person name="Na H."/>
            <person name="Barry K."/>
            <person name="Grigoriev I.V."/>
            <person name="Stajich J.E."/>
            <person name="Kennedy P.G."/>
        </authorList>
    </citation>
    <scope>NUCLEOTIDE SEQUENCE</scope>
    <source>
        <strain evidence="2">S12</strain>
    </source>
</reference>
<gene>
    <name evidence="2" type="ORF">HD556DRAFT_1448323</name>
</gene>
<dbReference type="RefSeq" id="XP_041155123.1">
    <property type="nucleotide sequence ID" value="XM_041307411.1"/>
</dbReference>
<dbReference type="AlphaFoldDB" id="A0A9P7AG93"/>
<feature type="compositionally biased region" description="Polar residues" evidence="1">
    <location>
        <begin position="29"/>
        <end position="52"/>
    </location>
</feature>
<proteinExistence type="predicted"/>
<feature type="compositionally biased region" description="Basic residues" evidence="1">
    <location>
        <begin position="105"/>
        <end position="116"/>
    </location>
</feature>
<sequence length="278" mass="30290">MPQQIHWTSFGIPYVVEFNNVSFAPRRTASPSEDTLTSFPAPENSASVSGQSLTYSCPSATSSTSSFCHISQCMLESPLQTRSSISRLTSLSRSAPGMRSASSFFKRKHQKSHTSTRKPYSTSQNASNNPIDTWCCIPAHVPKPLPPVPQQEPEGIHVDGLHIQFATPPYDPRASSRSRLVRLQKTITSAVVEAGMDTPSSLEEQTDVSTNVPGHRTRDTLFRGTYGQVMVALKAAGLVATPCMEGDISGATRLGALFVAHRSSEERNVQLRKLTLWG</sequence>
<evidence type="ECO:0000313" key="2">
    <source>
        <dbReference type="EMBL" id="KAG1787817.1"/>
    </source>
</evidence>
<protein>
    <submittedName>
        <fullName evidence="2">Uncharacterized protein</fullName>
    </submittedName>
</protein>
<dbReference type="EMBL" id="JABBWE010000074">
    <property type="protein sequence ID" value="KAG1787817.1"/>
    <property type="molecule type" value="Genomic_DNA"/>
</dbReference>
<feature type="region of interest" description="Disordered" evidence="1">
    <location>
        <begin position="27"/>
        <end position="52"/>
    </location>
</feature>
<evidence type="ECO:0000256" key="1">
    <source>
        <dbReference type="SAM" id="MobiDB-lite"/>
    </source>
</evidence>
<dbReference type="GeneID" id="64601175"/>
<feature type="region of interest" description="Disordered" evidence="1">
    <location>
        <begin position="86"/>
        <end position="126"/>
    </location>
</feature>
<keyword evidence="3" id="KW-1185">Reference proteome</keyword>
<comment type="caution">
    <text evidence="2">The sequence shown here is derived from an EMBL/GenBank/DDBJ whole genome shotgun (WGS) entry which is preliminary data.</text>
</comment>